<sequence length="1126" mass="130420">SALRKLHTFVTSRILETKVAGHFMATMVRSFAKVNPEETLRMFLPHLCEEILSLVENDDVLKEEILDNELLYNLLLLSELVECRGNALLPYIPTLTKVLDRTLHLTCREGYLSASCTLRHILTSFTSITSVDYRSVARTFDEHVKDYLPIRMELVSDMKVQWYVPGKEEVECVQNLISRYLPPELERINKFIDDKVVLSREELQCTLGIVIAILGCRSMLPLWDEQPIKLINSCLATTPFLATIDMGAGIVTMPDGSNVRKTIADTMNRLQEKLLLCREDETKSFFSLIVLWEYLLIDRFGSRSNYEMHWKNFRVVKKILENKLVGQKRHLRALLIDRIMLQHESLLERSSICLTPTHRQIMLNLLTLSTSHYSEVRSRAQMKLFTALEQFSYSYMVLIPDLLKYLKQDSNKYHEQFKGSLYVLLGPKQNPLVTRHDWEMLMNLWPAIVRTIPSEKLSVIRLLENLVESVHKHFPTITISLEIPDECLLAAQRLWKSEPAPSFEIASEDAISLGKTQLEERNKFNSRQYLALLDSLMDAIEKDNLHWRYHSMALSFMRDLVHPDLQYPARIVRYFLQMLIHDSLELRKIAIRSTVFLLKQQKQTHKKISVNPLKVSVKRTADVNGPSDEWVQYSMDAWPLNAEEWDKPRYIHKPYHGYYCWPKEVEVYAPTSEQPPLDRKHSDLTAEEKEVDIFFSDKKNIDKLIEYLSLEEKKGKDKFNGYRFIMFKGLFRNHGDKHIHLFLPHLERLVADKHESSQRCAAEIISGMIRGSKHWPFDKAMALRDSLLPVIRVALMNMTVETIGDWGVCFATASENRDPNRQYWLLELLMEDPLRAEASFIECGRLYALQGALNQQEWRVAELFHRLLKYLKPFLTHPFQNVRERLGSVLTNIFETDIVLKTGVRTCSPHISTFVEEVIPQLEVLNTLGPKNSVPASNNSTLPKWMLYKHTDLNGNGDATNEERDSAIRLLKTICKWITGSLARTQYATISEYYKFFHVICVMSTYEADEELNRTCISTLAVLGQAFTLPQHVPVVLDSINKVREGASWNARLACLEVLQVFVFHNMAVLLSKDSWVQEVVDIVLRMLEDDWLEVREKASQVLGGLLHCNFIEATDVLIEQFKLKS</sequence>
<dbReference type="GO" id="GO:0005829">
    <property type="term" value="C:cytosol"/>
    <property type="evidence" value="ECO:0007669"/>
    <property type="project" value="TreeGrafter"/>
</dbReference>
<dbReference type="InterPro" id="IPR035309">
    <property type="entry name" value="PSME4"/>
</dbReference>
<feature type="domain" description="Proteasome activator complex subunit 4-like HEAT repeat-like" evidence="3">
    <location>
        <begin position="570"/>
        <end position="850"/>
    </location>
</feature>
<dbReference type="InterPro" id="IPR016024">
    <property type="entry name" value="ARM-type_fold"/>
</dbReference>
<feature type="non-terminal residue" evidence="4">
    <location>
        <position position="1126"/>
    </location>
</feature>
<keyword evidence="5" id="KW-1185">Reference proteome</keyword>
<dbReference type="GO" id="GO:0016504">
    <property type="term" value="F:peptidase activator activity"/>
    <property type="evidence" value="ECO:0007669"/>
    <property type="project" value="InterPro"/>
</dbReference>
<dbReference type="GO" id="GO:0070628">
    <property type="term" value="F:proteasome binding"/>
    <property type="evidence" value="ECO:0007669"/>
    <property type="project" value="InterPro"/>
</dbReference>
<evidence type="ECO:0000259" key="2">
    <source>
        <dbReference type="Pfam" id="PF16507"/>
    </source>
</evidence>
<evidence type="ECO:0008006" key="6">
    <source>
        <dbReference type="Google" id="ProtNLM"/>
    </source>
</evidence>
<dbReference type="SUPFAM" id="SSF48371">
    <property type="entry name" value="ARM repeat"/>
    <property type="match status" value="1"/>
</dbReference>
<dbReference type="PANTHER" id="PTHR32170:SF3">
    <property type="entry name" value="PROTEASOME ACTIVATOR COMPLEX SUBUNIT 4"/>
    <property type="match status" value="1"/>
</dbReference>
<evidence type="ECO:0000256" key="1">
    <source>
        <dbReference type="ARBA" id="ARBA00004324"/>
    </source>
</evidence>
<proteinExistence type="predicted"/>
<evidence type="ECO:0000313" key="5">
    <source>
        <dbReference type="Proteomes" id="UP001233999"/>
    </source>
</evidence>
<dbReference type="GO" id="GO:0010499">
    <property type="term" value="P:proteasomal ubiquitin-independent protein catabolic process"/>
    <property type="evidence" value="ECO:0007669"/>
    <property type="project" value="TreeGrafter"/>
</dbReference>
<feature type="domain" description="Proteasome activator Blm10 middle HEAT repeats region" evidence="2">
    <location>
        <begin position="2"/>
        <end position="199"/>
    </location>
</feature>
<dbReference type="InterPro" id="IPR032430">
    <property type="entry name" value="Blm10_mid"/>
</dbReference>
<dbReference type="GO" id="GO:0016607">
    <property type="term" value="C:nuclear speck"/>
    <property type="evidence" value="ECO:0007669"/>
    <property type="project" value="UniProtKB-SubCell"/>
</dbReference>
<reference evidence="4" key="1">
    <citation type="journal article" date="2023" name="IScience">
        <title>Live-bearing cockroach genome reveals convergent evolutionary mechanisms linked to viviparity in insects and beyond.</title>
        <authorList>
            <person name="Fouks B."/>
            <person name="Harrison M.C."/>
            <person name="Mikhailova A.A."/>
            <person name="Marchal E."/>
            <person name="English S."/>
            <person name="Carruthers M."/>
            <person name="Jennings E.C."/>
            <person name="Chiamaka E.L."/>
            <person name="Frigard R.A."/>
            <person name="Pippel M."/>
            <person name="Attardo G.M."/>
            <person name="Benoit J.B."/>
            <person name="Bornberg-Bauer E."/>
            <person name="Tobe S.S."/>
        </authorList>
    </citation>
    <scope>NUCLEOTIDE SEQUENCE</scope>
    <source>
        <strain evidence="4">Stay&amp;Tobe</strain>
    </source>
</reference>
<reference evidence="4" key="2">
    <citation type="submission" date="2023-05" db="EMBL/GenBank/DDBJ databases">
        <authorList>
            <person name="Fouks B."/>
        </authorList>
    </citation>
    <scope>NUCLEOTIDE SEQUENCE</scope>
    <source>
        <strain evidence="4">Stay&amp;Tobe</strain>
        <tissue evidence="4">Testes</tissue>
    </source>
</reference>
<organism evidence="4 5">
    <name type="scientific">Diploptera punctata</name>
    <name type="common">Pacific beetle cockroach</name>
    <dbReference type="NCBI Taxonomy" id="6984"/>
    <lineage>
        <taxon>Eukaryota</taxon>
        <taxon>Metazoa</taxon>
        <taxon>Ecdysozoa</taxon>
        <taxon>Arthropoda</taxon>
        <taxon>Hexapoda</taxon>
        <taxon>Insecta</taxon>
        <taxon>Pterygota</taxon>
        <taxon>Neoptera</taxon>
        <taxon>Polyneoptera</taxon>
        <taxon>Dictyoptera</taxon>
        <taxon>Blattodea</taxon>
        <taxon>Blaberoidea</taxon>
        <taxon>Blaberidae</taxon>
        <taxon>Diplopterinae</taxon>
        <taxon>Diploptera</taxon>
    </lineage>
</organism>
<evidence type="ECO:0000259" key="3">
    <source>
        <dbReference type="Pfam" id="PF23096"/>
    </source>
</evidence>
<dbReference type="Pfam" id="PF23096">
    <property type="entry name" value="HEAT_PSME4"/>
    <property type="match status" value="1"/>
</dbReference>
<dbReference type="PANTHER" id="PTHR32170">
    <property type="entry name" value="PROTEASOME ACTIVATOR COMPLEX SUBUNIT 4"/>
    <property type="match status" value="1"/>
</dbReference>
<dbReference type="InterPro" id="IPR011989">
    <property type="entry name" value="ARM-like"/>
</dbReference>
<name>A0AAD8EA79_DIPPU</name>
<comment type="caution">
    <text evidence="4">The sequence shown here is derived from an EMBL/GenBank/DDBJ whole genome shotgun (WGS) entry which is preliminary data.</text>
</comment>
<dbReference type="Pfam" id="PF16507">
    <property type="entry name" value="HEAT_PSME4_mid"/>
    <property type="match status" value="1"/>
</dbReference>
<accession>A0AAD8EA79</accession>
<dbReference type="AlphaFoldDB" id="A0AAD8EA79"/>
<gene>
    <name evidence="4" type="ORF">L9F63_022812</name>
</gene>
<dbReference type="Proteomes" id="UP001233999">
    <property type="component" value="Unassembled WGS sequence"/>
</dbReference>
<evidence type="ECO:0000313" key="4">
    <source>
        <dbReference type="EMBL" id="KAJ9582853.1"/>
    </source>
</evidence>
<comment type="subcellular location">
    <subcellularLocation>
        <location evidence="1">Nucleus speckle</location>
    </subcellularLocation>
</comment>
<dbReference type="Gene3D" id="1.25.10.10">
    <property type="entry name" value="Leucine-rich Repeat Variant"/>
    <property type="match status" value="1"/>
</dbReference>
<dbReference type="EMBL" id="JASPKZ010007730">
    <property type="protein sequence ID" value="KAJ9582853.1"/>
    <property type="molecule type" value="Genomic_DNA"/>
</dbReference>
<protein>
    <recommendedName>
        <fullName evidence="6">Proteasome activator complex subunit 4</fullName>
    </recommendedName>
</protein>
<dbReference type="InterPro" id="IPR055455">
    <property type="entry name" value="HEAT_PSME4"/>
</dbReference>